<keyword evidence="2" id="KW-1185">Reference proteome</keyword>
<evidence type="ECO:0000313" key="1">
    <source>
        <dbReference type="EMBL" id="KAK9753812.1"/>
    </source>
</evidence>
<accession>A0AAW1N3N9</accession>
<evidence type="ECO:0000313" key="2">
    <source>
        <dbReference type="Proteomes" id="UP001458880"/>
    </source>
</evidence>
<name>A0AAW1N3N9_POPJA</name>
<dbReference type="SUPFAM" id="SSF56219">
    <property type="entry name" value="DNase I-like"/>
    <property type="match status" value="1"/>
</dbReference>
<proteinExistence type="predicted"/>
<gene>
    <name evidence="1" type="ORF">QE152_g1781</name>
</gene>
<reference evidence="1 2" key="1">
    <citation type="journal article" date="2024" name="BMC Genomics">
        <title>De novo assembly and annotation of Popillia japonica's genome with initial clues to its potential as an invasive pest.</title>
        <authorList>
            <person name="Cucini C."/>
            <person name="Boschi S."/>
            <person name="Funari R."/>
            <person name="Cardaioli E."/>
            <person name="Iannotti N."/>
            <person name="Marturano G."/>
            <person name="Paoli F."/>
            <person name="Bruttini M."/>
            <person name="Carapelli A."/>
            <person name="Frati F."/>
            <person name="Nardi F."/>
        </authorList>
    </citation>
    <scope>NUCLEOTIDE SEQUENCE [LARGE SCALE GENOMIC DNA]</scope>
    <source>
        <strain evidence="1">DMR45628</strain>
    </source>
</reference>
<sequence length="179" mass="20993">MVIGDANAKIGREDIYRRVAGSESKYQYTNYNGLRLINFAIEMKMKIMSTHFPRKEIYKGTWTIPGRKETNQIDHVLVPERYAHSIKNVRTYRGADVDSDHFLVVVKIKELAAERKQRKTKKTEIKYNMEDLKNVIVAEKYSQEIQDSFNKADDINTVESKWKKLEKSIKAATERQQDF</sequence>
<dbReference type="EMBL" id="JASPKY010000010">
    <property type="protein sequence ID" value="KAK9753812.1"/>
    <property type="molecule type" value="Genomic_DNA"/>
</dbReference>
<dbReference type="Proteomes" id="UP001458880">
    <property type="component" value="Unassembled WGS sequence"/>
</dbReference>
<evidence type="ECO:0008006" key="3">
    <source>
        <dbReference type="Google" id="ProtNLM"/>
    </source>
</evidence>
<dbReference type="InterPro" id="IPR036691">
    <property type="entry name" value="Endo/exonu/phosph_ase_sf"/>
</dbReference>
<dbReference type="AlphaFoldDB" id="A0AAW1N3N9"/>
<dbReference type="Gene3D" id="3.60.10.10">
    <property type="entry name" value="Endonuclease/exonuclease/phosphatase"/>
    <property type="match status" value="1"/>
</dbReference>
<comment type="caution">
    <text evidence="1">The sequence shown here is derived from an EMBL/GenBank/DDBJ whole genome shotgun (WGS) entry which is preliminary data.</text>
</comment>
<protein>
    <recommendedName>
        <fullName evidence="3">Craniofacial development protein 2</fullName>
    </recommendedName>
</protein>
<organism evidence="1 2">
    <name type="scientific">Popillia japonica</name>
    <name type="common">Japanese beetle</name>
    <dbReference type="NCBI Taxonomy" id="7064"/>
    <lineage>
        <taxon>Eukaryota</taxon>
        <taxon>Metazoa</taxon>
        <taxon>Ecdysozoa</taxon>
        <taxon>Arthropoda</taxon>
        <taxon>Hexapoda</taxon>
        <taxon>Insecta</taxon>
        <taxon>Pterygota</taxon>
        <taxon>Neoptera</taxon>
        <taxon>Endopterygota</taxon>
        <taxon>Coleoptera</taxon>
        <taxon>Polyphaga</taxon>
        <taxon>Scarabaeiformia</taxon>
        <taxon>Scarabaeidae</taxon>
        <taxon>Rutelinae</taxon>
        <taxon>Popillia</taxon>
    </lineage>
</organism>